<sequence>MAEAKVIVQEDPILGEGPDEDASESNASGYDLDSGSLLSDDSVLPDYEREQDSAEGTATTLYQACAKNQASSLRRVLERGVTEEEVMELDINGRNGLMLAVSKGFVDIVYGLNKCPHIDINHQDNDGNTALMIAAQAGFVNIQNFILNFFSGVETELRDNRGFTALIKAAIQGNNDCVASLIMAGADVTAVDGTRGKDVKEWALKTGHFETFCRLRQLASRPCAEQFCESFVPEWPDLKELVARATATKSAGQKVAHRLKSTFTFNFPHDPQENGVLDHMVRITTSIHSPLVVTGCRPLCPTSPPEIGKRRLAVPDLLAENPGKELEGQAVRHSNGSISSASTAVSSTSSVASLASCCSDTERRGSMISIASNGVRRFIPRSMARRNSVFPSGCVPQIKVIKSGEPTPKKEKKRKMTKGYLEPPVWKYKEAKEEKKKEKKRLEKEKAEKEKSDKESKKKGKK</sequence>
<dbReference type="SUPFAM" id="SSF48403">
    <property type="entry name" value="Ankyrin repeat"/>
    <property type="match status" value="1"/>
</dbReference>
<dbReference type="OMA" id="GNNDCVA"/>
<dbReference type="Gene3D" id="1.25.40.20">
    <property type="entry name" value="Ankyrin repeat-containing domain"/>
    <property type="match status" value="1"/>
</dbReference>
<dbReference type="PROSITE" id="PS50088">
    <property type="entry name" value="ANK_REPEAT"/>
    <property type="match status" value="1"/>
</dbReference>
<accession>A0A8T2LII1</accession>
<feature type="repeat" description="ANK" evidence="3">
    <location>
        <begin position="161"/>
        <end position="193"/>
    </location>
</feature>
<evidence type="ECO:0000256" key="4">
    <source>
        <dbReference type="SAM" id="MobiDB-lite"/>
    </source>
</evidence>
<proteinExistence type="predicted"/>
<comment type="caution">
    <text evidence="5">The sequence shown here is derived from an EMBL/GenBank/DDBJ whole genome shotgun (WGS) entry which is preliminary data.</text>
</comment>
<evidence type="ECO:0000256" key="3">
    <source>
        <dbReference type="PROSITE-ProRule" id="PRU00023"/>
    </source>
</evidence>
<dbReference type="AlphaFoldDB" id="A0A8T2LII1"/>
<dbReference type="Proteomes" id="UP000752171">
    <property type="component" value="Unassembled WGS sequence"/>
</dbReference>
<reference evidence="5 6" key="1">
    <citation type="submission" date="2021-07" db="EMBL/GenBank/DDBJ databases">
        <authorList>
            <person name="Imarazene B."/>
            <person name="Zahm M."/>
            <person name="Klopp C."/>
            <person name="Cabau C."/>
            <person name="Beille S."/>
            <person name="Jouanno E."/>
            <person name="Castinel A."/>
            <person name="Lluch J."/>
            <person name="Gil L."/>
            <person name="Kuchtly C."/>
            <person name="Lopez Roques C."/>
            <person name="Donnadieu C."/>
            <person name="Parrinello H."/>
            <person name="Journot L."/>
            <person name="Du K."/>
            <person name="Schartl M."/>
            <person name="Retaux S."/>
            <person name="Guiguen Y."/>
        </authorList>
    </citation>
    <scope>NUCLEOTIDE SEQUENCE [LARGE SCALE GENOMIC DNA]</scope>
    <source>
        <strain evidence="5">Pach_M1</strain>
        <tissue evidence="5">Testis</tissue>
    </source>
</reference>
<organism evidence="5 6">
    <name type="scientific">Astyanax mexicanus</name>
    <name type="common">Blind cave fish</name>
    <name type="synonym">Astyanax fasciatus mexicanus</name>
    <dbReference type="NCBI Taxonomy" id="7994"/>
    <lineage>
        <taxon>Eukaryota</taxon>
        <taxon>Metazoa</taxon>
        <taxon>Chordata</taxon>
        <taxon>Craniata</taxon>
        <taxon>Vertebrata</taxon>
        <taxon>Euteleostomi</taxon>
        <taxon>Actinopterygii</taxon>
        <taxon>Neopterygii</taxon>
        <taxon>Teleostei</taxon>
        <taxon>Ostariophysi</taxon>
        <taxon>Characiformes</taxon>
        <taxon>Characoidei</taxon>
        <taxon>Acestrorhamphidae</taxon>
        <taxon>Acestrorhamphinae</taxon>
        <taxon>Astyanax</taxon>
    </lineage>
</organism>
<evidence type="ECO:0000256" key="1">
    <source>
        <dbReference type="ARBA" id="ARBA00022737"/>
    </source>
</evidence>
<evidence type="ECO:0000313" key="6">
    <source>
        <dbReference type="Proteomes" id="UP000752171"/>
    </source>
</evidence>
<dbReference type="Pfam" id="PF12796">
    <property type="entry name" value="Ank_2"/>
    <property type="match status" value="1"/>
</dbReference>
<evidence type="ECO:0000256" key="2">
    <source>
        <dbReference type="ARBA" id="ARBA00023043"/>
    </source>
</evidence>
<dbReference type="SMART" id="SM00248">
    <property type="entry name" value="ANK"/>
    <property type="match status" value="3"/>
</dbReference>
<dbReference type="EMBL" id="JAICCE010000013">
    <property type="protein sequence ID" value="KAG9269752.1"/>
    <property type="molecule type" value="Genomic_DNA"/>
</dbReference>
<feature type="compositionally biased region" description="Basic and acidic residues" evidence="4">
    <location>
        <begin position="427"/>
        <end position="456"/>
    </location>
</feature>
<keyword evidence="2 3" id="KW-0040">ANK repeat</keyword>
<evidence type="ECO:0000313" key="5">
    <source>
        <dbReference type="EMBL" id="KAG9269752.1"/>
    </source>
</evidence>
<dbReference type="InterPro" id="IPR002110">
    <property type="entry name" value="Ankyrin_rpt"/>
</dbReference>
<protein>
    <submittedName>
        <fullName evidence="5">Ankyrin repeat domain-containing protein 33B-like</fullName>
    </submittedName>
</protein>
<dbReference type="PANTHER" id="PTHR24173:SF29">
    <property type="entry name" value="PHOTORECEPTOR ANKYRIN REPEAT PROTEIN"/>
    <property type="match status" value="1"/>
</dbReference>
<dbReference type="OrthoDB" id="10057496at2759"/>
<feature type="region of interest" description="Disordered" evidence="4">
    <location>
        <begin position="401"/>
        <end position="462"/>
    </location>
</feature>
<gene>
    <name evidence="5" type="primary">ANKRD33B</name>
    <name evidence="5" type="ORF">AMEX_G16814</name>
</gene>
<feature type="region of interest" description="Disordered" evidence="4">
    <location>
        <begin position="1"/>
        <end position="54"/>
    </location>
</feature>
<dbReference type="InterPro" id="IPR036770">
    <property type="entry name" value="Ankyrin_rpt-contain_sf"/>
</dbReference>
<dbReference type="PROSITE" id="PS50297">
    <property type="entry name" value="ANK_REP_REGION"/>
    <property type="match status" value="1"/>
</dbReference>
<feature type="compositionally biased region" description="Low complexity" evidence="4">
    <location>
        <begin position="31"/>
        <end position="44"/>
    </location>
</feature>
<keyword evidence="1" id="KW-0677">Repeat</keyword>
<name>A0A8T2LII1_ASTMX</name>
<dbReference type="PANTHER" id="PTHR24173">
    <property type="entry name" value="ANKYRIN REPEAT CONTAINING"/>
    <property type="match status" value="1"/>
</dbReference>